<dbReference type="GO" id="GO:0006401">
    <property type="term" value="P:RNA catabolic process"/>
    <property type="evidence" value="ECO:0007669"/>
    <property type="project" value="InterPro"/>
</dbReference>
<dbReference type="InterPro" id="IPR039226">
    <property type="entry name" value="Ski3/TTC37"/>
</dbReference>
<keyword evidence="1" id="KW-0677">Repeat</keyword>
<proteinExistence type="predicted"/>
<evidence type="ECO:0000313" key="4">
    <source>
        <dbReference type="Proteomes" id="UP000887574"/>
    </source>
</evidence>
<dbReference type="InterPro" id="IPR011990">
    <property type="entry name" value="TPR-like_helical_dom_sf"/>
</dbReference>
<evidence type="ECO:0000256" key="2">
    <source>
        <dbReference type="ARBA" id="ARBA00022803"/>
    </source>
</evidence>
<reference evidence="5" key="1">
    <citation type="submission" date="2022-11" db="UniProtKB">
        <authorList>
            <consortium name="WormBaseParasite"/>
        </authorList>
    </citation>
    <scope>IDENTIFICATION</scope>
</reference>
<evidence type="ECO:0000256" key="3">
    <source>
        <dbReference type="PROSITE-ProRule" id="PRU00339"/>
    </source>
</evidence>
<organism evidence="4 5">
    <name type="scientific">Ditylenchus dipsaci</name>
    <dbReference type="NCBI Taxonomy" id="166011"/>
    <lineage>
        <taxon>Eukaryota</taxon>
        <taxon>Metazoa</taxon>
        <taxon>Ecdysozoa</taxon>
        <taxon>Nematoda</taxon>
        <taxon>Chromadorea</taxon>
        <taxon>Rhabditida</taxon>
        <taxon>Tylenchina</taxon>
        <taxon>Tylenchomorpha</taxon>
        <taxon>Sphaerularioidea</taxon>
        <taxon>Anguinidae</taxon>
        <taxon>Anguininae</taxon>
        <taxon>Ditylenchus</taxon>
    </lineage>
</organism>
<feature type="repeat" description="TPR" evidence="3">
    <location>
        <begin position="601"/>
        <end position="634"/>
    </location>
</feature>
<evidence type="ECO:0000313" key="5">
    <source>
        <dbReference type="WBParaSite" id="jg9084"/>
    </source>
</evidence>
<dbReference type="Proteomes" id="UP000887574">
    <property type="component" value="Unplaced"/>
</dbReference>
<keyword evidence="4" id="KW-1185">Reference proteome</keyword>
<dbReference type="Pfam" id="PF13181">
    <property type="entry name" value="TPR_8"/>
    <property type="match status" value="2"/>
</dbReference>
<dbReference type="PROSITE" id="PS50005">
    <property type="entry name" value="TPR"/>
    <property type="match status" value="1"/>
</dbReference>
<evidence type="ECO:0000256" key="1">
    <source>
        <dbReference type="ARBA" id="ARBA00022737"/>
    </source>
</evidence>
<accession>A0A915EUD3</accession>
<dbReference type="SMART" id="SM00028">
    <property type="entry name" value="TPR"/>
    <property type="match status" value="4"/>
</dbReference>
<protein>
    <submittedName>
        <fullName evidence="5">Uncharacterized protein</fullName>
    </submittedName>
</protein>
<dbReference type="InterPro" id="IPR019734">
    <property type="entry name" value="TPR_rpt"/>
</dbReference>
<sequence>MASKSALKQIREKIDGNDNKGALKLVEDQIKANVVDYTLLLFAGFANKNLKNLEESARFYRKAIDIAPGQLPAWQGLYEVITDPEWKDAIDDFYLSVVNKLIEKTTNPEKLPVYKKARVRFFLALEKYEEILASEDFSAYFTDKDACLKGIQKVNNNLKKTGAEQLTKELLARIDLDGIQDANNHFLLCGLHLKLSPYTDYSKWIISHIRQFPEVSSPLIVHQSFCILAHELLRSSLSLAPNLRELSSLCFRLQSSPPHFSQKISKFFSSANLNAAFDFINSCPAEDYQLWPDLGLVLFTFRELGQFCRISKLLKSISISATVPSLDHLAIWSLKIESDFQIADSNTEFESILEDLNSPEVNYKNSKQLWSWKLKEIYTKCLILTAKLNTAPELDSLLTELYGGEEVHSMLHLKSYYHFHVSKQMDTARELVKKAIVLGEEDPDNEPTDCRNVLLYVRILMAKGQRQVANSQLVSAAQKNAYNADVFHLLALNLLASGTDLEKAKACAQRALLFNPSSEGTAKVLQELYAKQNVDNNIRLNSLVSFLAERPASEWGLKQAALLEINLGKLDQAVEKIQRLVRIKTTASSNRIVDRENEEMCALWIFLSEAYKQKGNLQSAVRACKTALDIEPMHYSATLQLIQLHQGMGHYLEAIELGTSLLSSPCLSPTSSRFCNSSTLTP</sequence>
<dbReference type="AlphaFoldDB" id="A0A915EUD3"/>
<dbReference type="Gene3D" id="1.25.40.10">
    <property type="entry name" value="Tetratricopeptide repeat domain"/>
    <property type="match status" value="2"/>
</dbReference>
<dbReference type="WBParaSite" id="jg9084">
    <property type="protein sequence ID" value="jg9084"/>
    <property type="gene ID" value="jg9084"/>
</dbReference>
<keyword evidence="2 3" id="KW-0802">TPR repeat</keyword>
<name>A0A915EUD3_9BILA</name>
<dbReference type="PANTHER" id="PTHR15704:SF7">
    <property type="entry name" value="SUPERKILLER COMPLEX PROTEIN 3"/>
    <property type="match status" value="1"/>
</dbReference>
<dbReference type="GO" id="GO:0055087">
    <property type="term" value="C:Ski complex"/>
    <property type="evidence" value="ECO:0007669"/>
    <property type="project" value="InterPro"/>
</dbReference>
<dbReference type="SUPFAM" id="SSF48452">
    <property type="entry name" value="TPR-like"/>
    <property type="match status" value="2"/>
</dbReference>
<dbReference type="PANTHER" id="PTHR15704">
    <property type="entry name" value="SUPERKILLER 3 PROTEIN-RELATED"/>
    <property type="match status" value="1"/>
</dbReference>